<dbReference type="AlphaFoldDB" id="A0A4C1VZ07"/>
<keyword evidence="4" id="KW-1185">Reference proteome</keyword>
<feature type="region of interest" description="Disordered" evidence="1">
    <location>
        <begin position="271"/>
        <end position="292"/>
    </location>
</feature>
<proteinExistence type="predicted"/>
<dbReference type="EMBL" id="BGZK01000438">
    <property type="protein sequence ID" value="GBP43552.1"/>
    <property type="molecule type" value="Genomic_DNA"/>
</dbReference>
<feature type="compositionally biased region" description="Gly residues" evidence="1">
    <location>
        <begin position="271"/>
        <end position="280"/>
    </location>
</feature>
<dbReference type="Proteomes" id="UP000299102">
    <property type="component" value="Unassembled WGS sequence"/>
</dbReference>
<organism evidence="3 4">
    <name type="scientific">Eumeta variegata</name>
    <name type="common">Bagworm moth</name>
    <name type="synonym">Eumeta japonica</name>
    <dbReference type="NCBI Taxonomy" id="151549"/>
    <lineage>
        <taxon>Eukaryota</taxon>
        <taxon>Metazoa</taxon>
        <taxon>Ecdysozoa</taxon>
        <taxon>Arthropoda</taxon>
        <taxon>Hexapoda</taxon>
        <taxon>Insecta</taxon>
        <taxon>Pterygota</taxon>
        <taxon>Neoptera</taxon>
        <taxon>Endopterygota</taxon>
        <taxon>Lepidoptera</taxon>
        <taxon>Glossata</taxon>
        <taxon>Ditrysia</taxon>
        <taxon>Tineoidea</taxon>
        <taxon>Psychidae</taxon>
        <taxon>Oiketicinae</taxon>
        <taxon>Eumeta</taxon>
    </lineage>
</organism>
<evidence type="ECO:0000256" key="2">
    <source>
        <dbReference type="SAM" id="SignalP"/>
    </source>
</evidence>
<evidence type="ECO:0000256" key="1">
    <source>
        <dbReference type="SAM" id="MobiDB-lite"/>
    </source>
</evidence>
<gene>
    <name evidence="3" type="ORF">EVAR_87469_1</name>
</gene>
<comment type="caution">
    <text evidence="3">The sequence shown here is derived from an EMBL/GenBank/DDBJ whole genome shotgun (WGS) entry which is preliminary data.</text>
</comment>
<name>A0A4C1VZ07_EUMVA</name>
<feature type="chain" id="PRO_5020038186" evidence="2">
    <location>
        <begin position="24"/>
        <end position="292"/>
    </location>
</feature>
<protein>
    <submittedName>
        <fullName evidence="3">Uncharacterized protein</fullName>
    </submittedName>
</protein>
<reference evidence="3 4" key="1">
    <citation type="journal article" date="2019" name="Commun. Biol.">
        <title>The bagworm genome reveals a unique fibroin gene that provides high tensile strength.</title>
        <authorList>
            <person name="Kono N."/>
            <person name="Nakamura H."/>
            <person name="Ohtoshi R."/>
            <person name="Tomita M."/>
            <person name="Numata K."/>
            <person name="Arakawa K."/>
        </authorList>
    </citation>
    <scope>NUCLEOTIDE SEQUENCE [LARGE SCALE GENOMIC DNA]</scope>
</reference>
<evidence type="ECO:0000313" key="3">
    <source>
        <dbReference type="EMBL" id="GBP43552.1"/>
    </source>
</evidence>
<feature type="signal peptide" evidence="2">
    <location>
        <begin position="1"/>
        <end position="23"/>
    </location>
</feature>
<feature type="compositionally biased region" description="Basic and acidic residues" evidence="1">
    <location>
        <begin position="282"/>
        <end position="292"/>
    </location>
</feature>
<evidence type="ECO:0000313" key="4">
    <source>
        <dbReference type="Proteomes" id="UP000299102"/>
    </source>
</evidence>
<sequence>MILTLLSVSILAQIFILIPAAHCFSSRIGYDLNSVPNNDLDPISIPIGRTRNSLLDSIPLSLLRTLTEYVLIEKEKDLDAMPSTSTVQSDLAVAATGHEILFCHVPTPRNLCRFQVHTAAAGVVALLLHSVRGFKIPNRFPFSISHIKTRFGTKNCKWTDRGLEHLKMSGVAERRAASTLPPLAHDGQCRNGRSCPERSLEDSPFRVARAQLHLCRVRHRWTALLAVAERLDSRAADCEPEKNHCESESRTVLFLLRFYPKLRSVLSDGADAGGGGGGAGDARADAPHRSGV</sequence>
<accession>A0A4C1VZ07</accession>
<keyword evidence="2" id="KW-0732">Signal</keyword>